<evidence type="ECO:0000256" key="5">
    <source>
        <dbReference type="ARBA" id="ARBA00023002"/>
    </source>
</evidence>
<dbReference type="Gene3D" id="1.10.1040.10">
    <property type="entry name" value="N-(1-d-carboxylethyl)-l-norvaline Dehydrogenase, domain 2"/>
    <property type="match status" value="1"/>
</dbReference>
<dbReference type="STRING" id="7395.A0A1A9UR87"/>
<dbReference type="EnsemblMetazoa" id="GAUT012799-RA">
    <property type="protein sequence ID" value="GAUT012799-PA"/>
    <property type="gene ID" value="GAUT012799"/>
</dbReference>
<dbReference type="AlphaFoldDB" id="A0A1A9UR87"/>
<feature type="domain" description="Glycerol-3-phosphate dehydrogenase NAD-dependent N-terminal" evidence="11">
    <location>
        <begin position="70"/>
        <end position="229"/>
    </location>
</feature>
<keyword evidence="14" id="KW-1185">Reference proteome</keyword>
<evidence type="ECO:0000256" key="7">
    <source>
        <dbReference type="ARBA" id="ARBA00048683"/>
    </source>
</evidence>
<dbReference type="GO" id="GO:0006650">
    <property type="term" value="P:glycerophospholipid metabolic process"/>
    <property type="evidence" value="ECO:0007669"/>
    <property type="project" value="UniProtKB-UniPathway"/>
</dbReference>
<dbReference type="GO" id="GO:0042803">
    <property type="term" value="F:protein homodimerization activity"/>
    <property type="evidence" value="ECO:0007669"/>
    <property type="project" value="InterPro"/>
</dbReference>
<dbReference type="SUPFAM" id="SSF51735">
    <property type="entry name" value="NAD(P)-binding Rossmann-fold domains"/>
    <property type="match status" value="1"/>
</dbReference>
<dbReference type="UniPathway" id="UPA00086"/>
<feature type="region of interest" description="Disordered" evidence="10">
    <location>
        <begin position="372"/>
        <end position="436"/>
    </location>
</feature>
<evidence type="ECO:0000313" key="14">
    <source>
        <dbReference type="Proteomes" id="UP000078200"/>
    </source>
</evidence>
<protein>
    <recommendedName>
        <fullName evidence="9">Glycerol-3-phosphate dehydrogenase [NAD(+)]</fullName>
        <ecNumber evidence="9">1.1.1.8</ecNumber>
    </recommendedName>
</protein>
<dbReference type="InterPro" id="IPR017751">
    <property type="entry name" value="G3P_DH_NAD-dep_euk"/>
</dbReference>
<proteinExistence type="inferred from homology"/>
<dbReference type="PRINTS" id="PR00077">
    <property type="entry name" value="GPDHDRGNASE"/>
</dbReference>
<dbReference type="InterPro" id="IPR006109">
    <property type="entry name" value="G3P_DH_NAD-dep_C"/>
</dbReference>
<accession>A0A1A9UR87</accession>
<comment type="similarity">
    <text evidence="3 8">Belongs to the NAD-dependent glycerol-3-phosphate dehydrogenase family.</text>
</comment>
<dbReference type="SUPFAM" id="SSF48179">
    <property type="entry name" value="6-phosphogluconate dehydrogenase C-terminal domain-like"/>
    <property type="match status" value="1"/>
</dbReference>
<comment type="catalytic activity">
    <reaction evidence="7 9">
        <text>sn-glycerol 3-phosphate + NAD(+) = dihydroxyacetone phosphate + NADH + H(+)</text>
        <dbReference type="Rhea" id="RHEA:11092"/>
        <dbReference type="ChEBI" id="CHEBI:15378"/>
        <dbReference type="ChEBI" id="CHEBI:57540"/>
        <dbReference type="ChEBI" id="CHEBI:57597"/>
        <dbReference type="ChEBI" id="CHEBI:57642"/>
        <dbReference type="ChEBI" id="CHEBI:57945"/>
        <dbReference type="EC" id="1.1.1.8"/>
    </reaction>
</comment>
<comment type="pathway">
    <text evidence="2">Phospholipid metabolism; alpha-glycerophosphate cycle.</text>
</comment>
<evidence type="ECO:0000256" key="10">
    <source>
        <dbReference type="SAM" id="MobiDB-lite"/>
    </source>
</evidence>
<dbReference type="InterPro" id="IPR008927">
    <property type="entry name" value="6-PGluconate_DH-like_C_sf"/>
</dbReference>
<keyword evidence="5 8" id="KW-0560">Oxidoreductase</keyword>
<dbReference type="Gene3D" id="3.40.50.720">
    <property type="entry name" value="NAD(P)-binding Rossmann-like Domain"/>
    <property type="match status" value="1"/>
</dbReference>
<dbReference type="VEuPathDB" id="VectorBase:GAUT012799"/>
<evidence type="ECO:0000256" key="3">
    <source>
        <dbReference type="ARBA" id="ARBA00011009"/>
    </source>
</evidence>
<reference evidence="13" key="1">
    <citation type="submission" date="2020-05" db="UniProtKB">
        <authorList>
            <consortium name="EnsemblMetazoa"/>
        </authorList>
    </citation>
    <scope>IDENTIFICATION</scope>
    <source>
        <strain evidence="13">TTRI</strain>
    </source>
</reference>
<dbReference type="GO" id="GO:0005829">
    <property type="term" value="C:cytosol"/>
    <property type="evidence" value="ECO:0007669"/>
    <property type="project" value="TreeGrafter"/>
</dbReference>
<evidence type="ECO:0000256" key="6">
    <source>
        <dbReference type="ARBA" id="ARBA00023027"/>
    </source>
</evidence>
<feature type="compositionally biased region" description="Basic and acidic residues" evidence="10">
    <location>
        <begin position="421"/>
        <end position="436"/>
    </location>
</feature>
<organism evidence="13 14">
    <name type="scientific">Glossina austeni</name>
    <name type="common">Savannah tsetse fly</name>
    <dbReference type="NCBI Taxonomy" id="7395"/>
    <lineage>
        <taxon>Eukaryota</taxon>
        <taxon>Metazoa</taxon>
        <taxon>Ecdysozoa</taxon>
        <taxon>Arthropoda</taxon>
        <taxon>Hexapoda</taxon>
        <taxon>Insecta</taxon>
        <taxon>Pterygota</taxon>
        <taxon>Neoptera</taxon>
        <taxon>Endopterygota</taxon>
        <taxon>Diptera</taxon>
        <taxon>Brachycera</taxon>
        <taxon>Muscomorpha</taxon>
        <taxon>Hippoboscoidea</taxon>
        <taxon>Glossinidae</taxon>
        <taxon>Glossina</taxon>
    </lineage>
</organism>
<dbReference type="GO" id="GO:0046168">
    <property type="term" value="P:glycerol-3-phosphate catabolic process"/>
    <property type="evidence" value="ECO:0007669"/>
    <property type="project" value="UniProtKB-UniRule"/>
</dbReference>
<dbReference type="Proteomes" id="UP000078200">
    <property type="component" value="Unassembled WGS sequence"/>
</dbReference>
<evidence type="ECO:0000259" key="12">
    <source>
        <dbReference type="Pfam" id="PF07479"/>
    </source>
</evidence>
<feature type="compositionally biased region" description="Polar residues" evidence="10">
    <location>
        <begin position="376"/>
        <end position="400"/>
    </location>
</feature>
<dbReference type="PANTHER" id="PTHR11728">
    <property type="entry name" value="GLYCEROL-3-PHOSPHATE DEHYDROGENASE"/>
    <property type="match status" value="1"/>
</dbReference>
<evidence type="ECO:0000256" key="2">
    <source>
        <dbReference type="ARBA" id="ARBA00005192"/>
    </source>
</evidence>
<dbReference type="NCBIfam" id="TIGR03376">
    <property type="entry name" value="glycerol3P_DH"/>
    <property type="match status" value="1"/>
</dbReference>
<dbReference type="GO" id="GO:0005975">
    <property type="term" value="P:carbohydrate metabolic process"/>
    <property type="evidence" value="ECO:0007669"/>
    <property type="project" value="InterPro"/>
</dbReference>
<dbReference type="FunFam" id="1.10.1040.10:FF:000004">
    <property type="entry name" value="Glycerol-3-phosphate dehydrogenase [NAD(+)]"/>
    <property type="match status" value="1"/>
</dbReference>
<dbReference type="Pfam" id="PF01210">
    <property type="entry name" value="NAD_Gly3P_dh_N"/>
    <property type="match status" value="1"/>
</dbReference>
<comment type="subunit">
    <text evidence="4">Homodimer.</text>
</comment>
<evidence type="ECO:0000313" key="13">
    <source>
        <dbReference type="EnsemblMetazoa" id="GAUT012799-PA"/>
    </source>
</evidence>
<feature type="domain" description="Glycerol-3-phosphate dehydrogenase NAD-dependent C-terminal" evidence="12">
    <location>
        <begin position="250"/>
        <end position="373"/>
    </location>
</feature>
<dbReference type="EC" id="1.1.1.8" evidence="9"/>
<dbReference type="GO" id="GO:0141152">
    <property type="term" value="F:glycerol-3-phosphate dehydrogenase (NAD+) activity"/>
    <property type="evidence" value="ECO:0007669"/>
    <property type="project" value="UniProtKB-UniRule"/>
</dbReference>
<evidence type="ECO:0000256" key="4">
    <source>
        <dbReference type="ARBA" id="ARBA00011738"/>
    </source>
</evidence>
<keyword evidence="6 8" id="KW-0520">NAD</keyword>
<dbReference type="InterPro" id="IPR036291">
    <property type="entry name" value="NAD(P)-bd_dom_sf"/>
</dbReference>
<dbReference type="PANTHER" id="PTHR11728:SF8">
    <property type="entry name" value="GLYCEROL-3-PHOSPHATE DEHYDROGENASE [NAD(+)]-RELATED"/>
    <property type="match status" value="1"/>
</dbReference>
<dbReference type="InterPro" id="IPR013328">
    <property type="entry name" value="6PGD_dom2"/>
</dbReference>
<evidence type="ECO:0000256" key="8">
    <source>
        <dbReference type="RuleBase" id="RU000437"/>
    </source>
</evidence>
<evidence type="ECO:0000259" key="11">
    <source>
        <dbReference type="Pfam" id="PF01210"/>
    </source>
</evidence>
<name>A0A1A9UR87_GLOAU</name>
<dbReference type="GO" id="GO:0051287">
    <property type="term" value="F:NAD binding"/>
    <property type="evidence" value="ECO:0007669"/>
    <property type="project" value="UniProtKB-UniRule"/>
</dbReference>
<evidence type="ECO:0000256" key="1">
    <source>
        <dbReference type="ARBA" id="ARBA00005189"/>
    </source>
</evidence>
<comment type="pathway">
    <text evidence="1">Lipid metabolism.</text>
</comment>
<dbReference type="InterPro" id="IPR011128">
    <property type="entry name" value="G3P_DH_NAD-dep_N"/>
</dbReference>
<sequence length="569" mass="63910">MMRLSLCHSEENSMMSLVHASLSAVGSALVPNNLINACGTVITSALGKLLVYFLPNEQLCSYENIAVYPSLGTAIAKVVAENAVRLEDVENRVNLFVYDEIFEGKRLSETINQHHINSKYLPYVKLPENLVAFTDLVESAKYADIIVFAIPSKHIIDFCKTLLGKIKPNALAVSLIKGFLPSEGRMELISHTITKYLKVPCAVLVGVNLASEIIANKFCEATLGCRDTKQTRILKEIFKGPSLRIVVVDDAECVEVCGLLKHIMAFGTGLLDGLDCNENIRSALIRFGLLEMMHFIDIFFPGSKLGTFFESSGVSDLITVCYGSRNRRIAEAFIRTDYTIEQLEGELLKGQKLLGPLVAKEVNHMLKNKGVEAKQHNSQNPIADNEQPNCSNQSRQTRNISPNHNTSNQNNNRPNHNTSRRHSDVPCRQEARTDVKQRWSEEEESLLAKKEAELTAIGTRFLNKALTSLFPWRSLEAIKKARQKESYRKRVQEYVAVLAEGDHVGEVPQVSEVRNPPSGLSEAFTEMDDHLRELSSTQIRHNEVFRSEELILDAHNNYNLKRHNKHCDR</sequence>
<dbReference type="Pfam" id="PF07479">
    <property type="entry name" value="NAD_Gly3P_dh_C"/>
    <property type="match status" value="1"/>
</dbReference>
<feature type="compositionally biased region" description="Low complexity" evidence="10">
    <location>
        <begin position="401"/>
        <end position="417"/>
    </location>
</feature>
<evidence type="ECO:0000256" key="9">
    <source>
        <dbReference type="RuleBase" id="RU361243"/>
    </source>
</evidence>
<dbReference type="InterPro" id="IPR006168">
    <property type="entry name" value="G3P_DH_NAD-dep"/>
</dbReference>